<keyword evidence="3" id="KW-1185">Reference proteome</keyword>
<protein>
    <submittedName>
        <fullName evidence="2">DNA binding domain-containing protein, excisionase family</fullName>
    </submittedName>
</protein>
<accession>A0A1M5CEU1</accession>
<dbReference type="Pfam" id="PF12728">
    <property type="entry name" value="HTH_17"/>
    <property type="match status" value="1"/>
</dbReference>
<proteinExistence type="predicted"/>
<evidence type="ECO:0000313" key="3">
    <source>
        <dbReference type="Proteomes" id="UP000184368"/>
    </source>
</evidence>
<dbReference type="RefSeq" id="WP_073043708.1">
    <property type="nucleotide sequence ID" value="NZ_FQUO01000009.1"/>
</dbReference>
<feature type="domain" description="Helix-turn-helix" evidence="1">
    <location>
        <begin position="41"/>
        <end position="77"/>
    </location>
</feature>
<name>A0A1M5CEU1_9BACT</name>
<evidence type="ECO:0000313" key="2">
    <source>
        <dbReference type="EMBL" id="SHF53219.1"/>
    </source>
</evidence>
<dbReference type="EMBL" id="FQUO01000009">
    <property type="protein sequence ID" value="SHF53219.1"/>
    <property type="molecule type" value="Genomic_DNA"/>
</dbReference>
<reference evidence="2 3" key="1">
    <citation type="submission" date="2016-11" db="EMBL/GenBank/DDBJ databases">
        <authorList>
            <person name="Jaros S."/>
            <person name="Januszkiewicz K."/>
            <person name="Wedrychowicz H."/>
        </authorList>
    </citation>
    <scope>NUCLEOTIDE SEQUENCE [LARGE SCALE GENOMIC DNA]</scope>
    <source>
        <strain evidence="2 3">DSM 26897</strain>
    </source>
</reference>
<dbReference type="Proteomes" id="UP000184368">
    <property type="component" value="Unassembled WGS sequence"/>
</dbReference>
<dbReference type="InterPro" id="IPR041657">
    <property type="entry name" value="HTH_17"/>
</dbReference>
<sequence>MEGTNKLLLSSYSLEEIAAAINNMLQAQQPQSTPQPAEIITREELCKRLAVSEPTVRLYEKRGKIPFFKLGGSVRYNWPRIVEALESNNKKTR</sequence>
<evidence type="ECO:0000259" key="1">
    <source>
        <dbReference type="Pfam" id="PF12728"/>
    </source>
</evidence>
<dbReference type="AlphaFoldDB" id="A0A1M5CEU1"/>
<dbReference type="InterPro" id="IPR009061">
    <property type="entry name" value="DNA-bd_dom_put_sf"/>
</dbReference>
<gene>
    <name evidence="2" type="ORF">SAMN05444008_10940</name>
</gene>
<dbReference type="OrthoDB" id="680304at2"/>
<dbReference type="SUPFAM" id="SSF46955">
    <property type="entry name" value="Putative DNA-binding domain"/>
    <property type="match status" value="1"/>
</dbReference>
<organism evidence="2 3">
    <name type="scientific">Cnuella takakiae</name>
    <dbReference type="NCBI Taxonomy" id="1302690"/>
    <lineage>
        <taxon>Bacteria</taxon>
        <taxon>Pseudomonadati</taxon>
        <taxon>Bacteroidota</taxon>
        <taxon>Chitinophagia</taxon>
        <taxon>Chitinophagales</taxon>
        <taxon>Chitinophagaceae</taxon>
        <taxon>Cnuella</taxon>
    </lineage>
</organism>